<dbReference type="InterPro" id="IPR001761">
    <property type="entry name" value="Peripla_BP/Lac1_sug-bd_dom"/>
</dbReference>
<comment type="caution">
    <text evidence="6">The sequence shown here is derived from an EMBL/GenBank/DDBJ whole genome shotgun (WGS) entry which is preliminary data.</text>
</comment>
<dbReference type="SUPFAM" id="SSF47413">
    <property type="entry name" value="lambda repressor-like DNA-binding domains"/>
    <property type="match status" value="1"/>
</dbReference>
<organism evidence="6 7">
    <name type="scientific">Pseudopedobacter saltans</name>
    <dbReference type="NCBI Taxonomy" id="151895"/>
    <lineage>
        <taxon>Bacteria</taxon>
        <taxon>Pseudomonadati</taxon>
        <taxon>Bacteroidota</taxon>
        <taxon>Sphingobacteriia</taxon>
        <taxon>Sphingobacteriales</taxon>
        <taxon>Sphingobacteriaceae</taxon>
        <taxon>Pseudopedobacter</taxon>
    </lineage>
</organism>
<evidence type="ECO:0000313" key="7">
    <source>
        <dbReference type="Proteomes" id="UP000249645"/>
    </source>
</evidence>
<evidence type="ECO:0000259" key="5">
    <source>
        <dbReference type="PROSITE" id="PS50943"/>
    </source>
</evidence>
<dbReference type="PROSITE" id="PS50943">
    <property type="entry name" value="HTH_CROC1"/>
    <property type="match status" value="1"/>
</dbReference>
<dbReference type="SUPFAM" id="SSF53822">
    <property type="entry name" value="Periplasmic binding protein-like I"/>
    <property type="match status" value="1"/>
</dbReference>
<dbReference type="Pfam" id="PF00532">
    <property type="entry name" value="Peripla_BP_1"/>
    <property type="match status" value="1"/>
</dbReference>
<protein>
    <submittedName>
        <fullName evidence="6">LacI family transcriptional regulator</fullName>
    </submittedName>
</protein>
<feature type="domain" description="HTH lacI-type" evidence="4">
    <location>
        <begin position="6"/>
        <end position="60"/>
    </location>
</feature>
<feature type="domain" description="HTH cro/C1-type" evidence="5">
    <location>
        <begin position="3"/>
        <end position="54"/>
    </location>
</feature>
<dbReference type="InterPro" id="IPR001387">
    <property type="entry name" value="Cro/C1-type_HTH"/>
</dbReference>
<keyword evidence="1" id="KW-0805">Transcription regulation</keyword>
<dbReference type="Gene3D" id="1.10.260.40">
    <property type="entry name" value="lambda repressor-like DNA-binding domains"/>
    <property type="match status" value="1"/>
</dbReference>
<dbReference type="PROSITE" id="PS50932">
    <property type="entry name" value="HTH_LACI_2"/>
    <property type="match status" value="1"/>
</dbReference>
<sequence>MVKKNINIKELAIALGISTSTISRAFRDNSDINPDTKEKILAKAKELGYQPNIFASSLRDKAARTIAIVLPELANNFFSQAVKGIEQITRAHNYHTLVYVTDSIYEKEVSIITELQNGRVDGVIMSATGEGKDSAHIRNLMKLSIPIVFFDRTYEDIDVPKVITNDYQSSYDATKDLIQRGCKNLAFLVIDAERSIGQIRTKGYVDAMKNAGFKKDAIQILECDNDREISYDIIRNFILEKKPDAIITAVERLAVVTYRVCLNEKIDIPNALKVIGFSSLEIADLLNPSFSTITQPAFEMGRKAAQQLFV</sequence>
<dbReference type="GO" id="GO:0003700">
    <property type="term" value="F:DNA-binding transcription factor activity"/>
    <property type="evidence" value="ECO:0007669"/>
    <property type="project" value="TreeGrafter"/>
</dbReference>
<dbReference type="InterPro" id="IPR028082">
    <property type="entry name" value="Peripla_BP_I"/>
</dbReference>
<evidence type="ECO:0000256" key="1">
    <source>
        <dbReference type="ARBA" id="ARBA00023015"/>
    </source>
</evidence>
<dbReference type="PANTHER" id="PTHR30146:SF109">
    <property type="entry name" value="HTH-TYPE TRANSCRIPTIONAL REGULATOR GALS"/>
    <property type="match status" value="1"/>
</dbReference>
<dbReference type="AlphaFoldDB" id="A0A2W5H269"/>
<accession>A0A2W5H269</accession>
<dbReference type="InterPro" id="IPR010982">
    <property type="entry name" value="Lambda_DNA-bd_dom_sf"/>
</dbReference>
<evidence type="ECO:0000259" key="4">
    <source>
        <dbReference type="PROSITE" id="PS50932"/>
    </source>
</evidence>
<feature type="non-terminal residue" evidence="6">
    <location>
        <position position="310"/>
    </location>
</feature>
<dbReference type="CDD" id="cd06267">
    <property type="entry name" value="PBP1_LacI_sugar_binding-like"/>
    <property type="match status" value="1"/>
</dbReference>
<evidence type="ECO:0000313" key="6">
    <source>
        <dbReference type="EMBL" id="PZP49752.1"/>
    </source>
</evidence>
<dbReference type="Proteomes" id="UP000249645">
    <property type="component" value="Unassembled WGS sequence"/>
</dbReference>
<dbReference type="Gene3D" id="3.40.50.2300">
    <property type="match status" value="2"/>
</dbReference>
<reference evidence="6 7" key="1">
    <citation type="submission" date="2017-11" db="EMBL/GenBank/DDBJ databases">
        <title>Infants hospitalized years apart are colonized by the same room-sourced microbial strains.</title>
        <authorList>
            <person name="Brooks B."/>
            <person name="Olm M.R."/>
            <person name="Firek B.A."/>
            <person name="Baker R."/>
            <person name="Thomas B.C."/>
            <person name="Morowitz M.J."/>
            <person name="Banfield J.F."/>
        </authorList>
    </citation>
    <scope>NUCLEOTIDE SEQUENCE [LARGE SCALE GENOMIC DNA]</scope>
    <source>
        <strain evidence="6">S2_009_000_R2_76</strain>
    </source>
</reference>
<name>A0A2W5H269_9SPHI</name>
<keyword evidence="2" id="KW-0238">DNA-binding</keyword>
<dbReference type="InterPro" id="IPR000843">
    <property type="entry name" value="HTH_LacI"/>
</dbReference>
<dbReference type="CDD" id="cd01392">
    <property type="entry name" value="HTH_LacI"/>
    <property type="match status" value="1"/>
</dbReference>
<gene>
    <name evidence="6" type="ORF">DI598_07080</name>
</gene>
<dbReference type="PANTHER" id="PTHR30146">
    <property type="entry name" value="LACI-RELATED TRANSCRIPTIONAL REPRESSOR"/>
    <property type="match status" value="1"/>
</dbReference>
<dbReference type="Pfam" id="PF00356">
    <property type="entry name" value="LacI"/>
    <property type="match status" value="1"/>
</dbReference>
<evidence type="ECO:0000256" key="2">
    <source>
        <dbReference type="ARBA" id="ARBA00023125"/>
    </source>
</evidence>
<dbReference type="EMBL" id="QFOI01000096">
    <property type="protein sequence ID" value="PZP49752.1"/>
    <property type="molecule type" value="Genomic_DNA"/>
</dbReference>
<proteinExistence type="predicted"/>
<keyword evidence="3" id="KW-0804">Transcription</keyword>
<dbReference type="SMART" id="SM00354">
    <property type="entry name" value="HTH_LACI"/>
    <property type="match status" value="1"/>
</dbReference>
<dbReference type="GO" id="GO:0000976">
    <property type="term" value="F:transcription cis-regulatory region binding"/>
    <property type="evidence" value="ECO:0007669"/>
    <property type="project" value="TreeGrafter"/>
</dbReference>
<evidence type="ECO:0000256" key="3">
    <source>
        <dbReference type="ARBA" id="ARBA00023163"/>
    </source>
</evidence>